<dbReference type="InterPro" id="IPR003156">
    <property type="entry name" value="DHHA1_dom"/>
</dbReference>
<gene>
    <name evidence="9" type="ORF">SAMN04488516_103108</name>
</gene>
<dbReference type="InterPro" id="IPR041122">
    <property type="entry name" value="RecJ_OB"/>
</dbReference>
<dbReference type="NCBIfam" id="TIGR00644">
    <property type="entry name" value="recJ"/>
    <property type="match status" value="1"/>
</dbReference>
<evidence type="ECO:0000259" key="6">
    <source>
        <dbReference type="Pfam" id="PF01368"/>
    </source>
</evidence>
<keyword evidence="5 9" id="KW-0269">Exonuclease</keyword>
<dbReference type="InterPro" id="IPR001667">
    <property type="entry name" value="DDH_dom"/>
</dbReference>
<dbReference type="GO" id="GO:0008409">
    <property type="term" value="F:5'-3' exonuclease activity"/>
    <property type="evidence" value="ECO:0007669"/>
    <property type="project" value="InterPro"/>
</dbReference>
<evidence type="ECO:0000256" key="3">
    <source>
        <dbReference type="ARBA" id="ARBA00022722"/>
    </source>
</evidence>
<dbReference type="InterPro" id="IPR051673">
    <property type="entry name" value="SSDNA_exonuclease_RecJ"/>
</dbReference>
<keyword evidence="4" id="KW-0378">Hydrolase</keyword>
<evidence type="ECO:0000256" key="4">
    <source>
        <dbReference type="ARBA" id="ARBA00022801"/>
    </source>
</evidence>
<dbReference type="Gene3D" id="3.90.1640.30">
    <property type="match status" value="1"/>
</dbReference>
<dbReference type="GO" id="GO:0003676">
    <property type="term" value="F:nucleic acid binding"/>
    <property type="evidence" value="ECO:0007669"/>
    <property type="project" value="InterPro"/>
</dbReference>
<comment type="similarity">
    <text evidence="1">Belongs to the RecJ family.</text>
</comment>
<proteinExistence type="inferred from homology"/>
<dbReference type="PANTHER" id="PTHR30255:SF2">
    <property type="entry name" value="SINGLE-STRANDED-DNA-SPECIFIC EXONUCLEASE RECJ"/>
    <property type="match status" value="1"/>
</dbReference>
<dbReference type="AlphaFoldDB" id="A0A1H0CMM7"/>
<dbReference type="Gene3D" id="3.10.310.30">
    <property type="match status" value="1"/>
</dbReference>
<keyword evidence="10" id="KW-1185">Reference proteome</keyword>
<evidence type="ECO:0000259" key="7">
    <source>
        <dbReference type="Pfam" id="PF02272"/>
    </source>
</evidence>
<evidence type="ECO:0000256" key="1">
    <source>
        <dbReference type="ARBA" id="ARBA00005915"/>
    </source>
</evidence>
<name>A0A1H0CMM7_9BACT</name>
<dbReference type="Pfam" id="PF17768">
    <property type="entry name" value="RecJ_OB"/>
    <property type="match status" value="1"/>
</dbReference>
<feature type="domain" description="DDH" evidence="6">
    <location>
        <begin position="79"/>
        <end position="226"/>
    </location>
</feature>
<dbReference type="Proteomes" id="UP000199602">
    <property type="component" value="Unassembled WGS sequence"/>
</dbReference>
<evidence type="ECO:0000313" key="10">
    <source>
        <dbReference type="Proteomes" id="UP000199602"/>
    </source>
</evidence>
<organism evidence="9 10">
    <name type="scientific">Desulfonauticus submarinus</name>
    <dbReference type="NCBI Taxonomy" id="206665"/>
    <lineage>
        <taxon>Bacteria</taxon>
        <taxon>Pseudomonadati</taxon>
        <taxon>Thermodesulfobacteriota</taxon>
        <taxon>Desulfovibrionia</taxon>
        <taxon>Desulfovibrionales</taxon>
        <taxon>Desulfonauticaceae</taxon>
        <taxon>Desulfonauticus</taxon>
    </lineage>
</organism>
<dbReference type="STRING" id="206665.SAMN04488516_103108"/>
<dbReference type="Pfam" id="PF02272">
    <property type="entry name" value="DHHA1"/>
    <property type="match status" value="1"/>
</dbReference>
<feature type="domain" description="RecJ OB" evidence="8">
    <location>
        <begin position="450"/>
        <end position="558"/>
    </location>
</feature>
<evidence type="ECO:0000256" key="2">
    <source>
        <dbReference type="ARBA" id="ARBA00019841"/>
    </source>
</evidence>
<sequence>MKWKLKNTSPVPEQIKQTWQQIGISPILGKILYNRGIIQKEDIEIFLSPSLKYLPPLEVWPELLDTAYFLTEEIKKGKKIAIWGDYDVDGITSTALLKDFFAKKNIHTLTYIPCRSEGYGLNSYGIKKLQEQGTDILITVDCGISQCEEVNFANSCGLDVIITDHHTPPPILPKAKFILNPKLTHSEYFDLAGVGVAFLLAAALNRFLPGPKLDIRLFLDLVALGTIADVVELSRVNRILAKNGLLVLSESKRPGIIALKEKSGLNGKKNLGSGDIGFILAPRINACGRLKTPKPALNLLLTPDINEAKLLAEELDALNNERRTIEENILEQALSQAKKLLPASGLVLFSPEWHEGVIGIVASRIVQEFYRPCIILTQEENILKGSGRSIPEVNLYETLEKISPLLEGFGGHRMAAGLKLKKENLLQFTQNFTQTIEQHFGDKFSPTLNLDAEVNFNALTPSFLKELDMLQPHGPGNPKPLFLSPPLKVRAQNFFGSEENHLSLLLRDEKSNLNLEGKIWRQGQKYKNQNFINHQIRLAYRPTLNNFNDLLSITLQIEEILEIK</sequence>
<evidence type="ECO:0000256" key="5">
    <source>
        <dbReference type="ARBA" id="ARBA00022839"/>
    </source>
</evidence>
<keyword evidence="3" id="KW-0540">Nuclease</keyword>
<protein>
    <recommendedName>
        <fullName evidence="2">Single-stranded-DNA-specific exonuclease RecJ</fullName>
    </recommendedName>
</protein>
<dbReference type="Pfam" id="PF01368">
    <property type="entry name" value="DHH"/>
    <property type="match status" value="1"/>
</dbReference>
<dbReference type="OrthoDB" id="9809852at2"/>
<dbReference type="InterPro" id="IPR004610">
    <property type="entry name" value="RecJ"/>
</dbReference>
<dbReference type="PANTHER" id="PTHR30255">
    <property type="entry name" value="SINGLE-STRANDED-DNA-SPECIFIC EXONUCLEASE RECJ"/>
    <property type="match status" value="1"/>
</dbReference>
<dbReference type="GO" id="GO:0006281">
    <property type="term" value="P:DNA repair"/>
    <property type="evidence" value="ECO:0007669"/>
    <property type="project" value="InterPro"/>
</dbReference>
<evidence type="ECO:0000313" key="9">
    <source>
        <dbReference type="EMBL" id="SDN59112.1"/>
    </source>
</evidence>
<feature type="domain" description="DHHA1" evidence="7">
    <location>
        <begin position="346"/>
        <end position="437"/>
    </location>
</feature>
<reference evidence="9 10" key="1">
    <citation type="submission" date="2016-10" db="EMBL/GenBank/DDBJ databases">
        <authorList>
            <person name="de Groot N.N."/>
        </authorList>
    </citation>
    <scope>NUCLEOTIDE SEQUENCE [LARGE SCALE GENOMIC DNA]</scope>
    <source>
        <strain evidence="9 10">DSM 15269</strain>
    </source>
</reference>
<evidence type="ECO:0000259" key="8">
    <source>
        <dbReference type="Pfam" id="PF17768"/>
    </source>
</evidence>
<dbReference type="SUPFAM" id="SSF64182">
    <property type="entry name" value="DHH phosphoesterases"/>
    <property type="match status" value="1"/>
</dbReference>
<dbReference type="RefSeq" id="WP_092064279.1">
    <property type="nucleotide sequence ID" value="NZ_FNIN01000003.1"/>
</dbReference>
<dbReference type="GO" id="GO:0006310">
    <property type="term" value="P:DNA recombination"/>
    <property type="evidence" value="ECO:0007669"/>
    <property type="project" value="InterPro"/>
</dbReference>
<dbReference type="EMBL" id="FNIN01000003">
    <property type="protein sequence ID" value="SDN59112.1"/>
    <property type="molecule type" value="Genomic_DNA"/>
</dbReference>
<accession>A0A1H0CMM7</accession>
<dbReference type="InterPro" id="IPR038763">
    <property type="entry name" value="DHH_sf"/>
</dbReference>